<feature type="region of interest" description="Disordered" evidence="1">
    <location>
        <begin position="26"/>
        <end position="67"/>
    </location>
</feature>
<sequence length="112" mass="12022">MAEAEACDQLQVTVVGDIQEELQEEDKVVKGPSSGSKVHHAPTKGITHKPLLFPSTKTPDPIPEDGEGLAQVAHELTFSIGSTRAANRATTKDRRGVHPTDTIMVNFPSLPI</sequence>
<comment type="caution">
    <text evidence="2">The sequence shown here is derived from an EMBL/GenBank/DDBJ whole genome shotgun (WGS) entry which is preliminary data.</text>
</comment>
<protein>
    <submittedName>
        <fullName evidence="2">Uncharacterized protein</fullName>
    </submittedName>
</protein>
<dbReference type="Proteomes" id="UP000823775">
    <property type="component" value="Unassembled WGS sequence"/>
</dbReference>
<keyword evidence="3" id="KW-1185">Reference proteome</keyword>
<evidence type="ECO:0000313" key="3">
    <source>
        <dbReference type="Proteomes" id="UP000823775"/>
    </source>
</evidence>
<name>A0ABS8VDW8_DATST</name>
<organism evidence="2 3">
    <name type="scientific">Datura stramonium</name>
    <name type="common">Jimsonweed</name>
    <name type="synonym">Common thornapple</name>
    <dbReference type="NCBI Taxonomy" id="4076"/>
    <lineage>
        <taxon>Eukaryota</taxon>
        <taxon>Viridiplantae</taxon>
        <taxon>Streptophyta</taxon>
        <taxon>Embryophyta</taxon>
        <taxon>Tracheophyta</taxon>
        <taxon>Spermatophyta</taxon>
        <taxon>Magnoliopsida</taxon>
        <taxon>eudicotyledons</taxon>
        <taxon>Gunneridae</taxon>
        <taxon>Pentapetalae</taxon>
        <taxon>asterids</taxon>
        <taxon>lamiids</taxon>
        <taxon>Solanales</taxon>
        <taxon>Solanaceae</taxon>
        <taxon>Solanoideae</taxon>
        <taxon>Datureae</taxon>
        <taxon>Datura</taxon>
    </lineage>
</organism>
<reference evidence="2 3" key="1">
    <citation type="journal article" date="2021" name="BMC Genomics">
        <title>Datura genome reveals duplications of psychoactive alkaloid biosynthetic genes and high mutation rate following tissue culture.</title>
        <authorList>
            <person name="Rajewski A."/>
            <person name="Carter-House D."/>
            <person name="Stajich J."/>
            <person name="Litt A."/>
        </authorList>
    </citation>
    <scope>NUCLEOTIDE SEQUENCE [LARGE SCALE GENOMIC DNA]</scope>
    <source>
        <strain evidence="2">AR-01</strain>
    </source>
</reference>
<gene>
    <name evidence="2" type="ORF">HAX54_032161</name>
</gene>
<dbReference type="EMBL" id="JACEIK010004092">
    <property type="protein sequence ID" value="MCD9644145.1"/>
    <property type="molecule type" value="Genomic_DNA"/>
</dbReference>
<proteinExistence type="predicted"/>
<evidence type="ECO:0000313" key="2">
    <source>
        <dbReference type="EMBL" id="MCD9644145.1"/>
    </source>
</evidence>
<accession>A0ABS8VDW8</accession>
<evidence type="ECO:0000256" key="1">
    <source>
        <dbReference type="SAM" id="MobiDB-lite"/>
    </source>
</evidence>